<keyword evidence="4" id="KW-1185">Reference proteome</keyword>
<gene>
    <name evidence="3" type="ORF">QR680_018343</name>
</gene>
<feature type="transmembrane region" description="Helical" evidence="2">
    <location>
        <begin position="41"/>
        <end position="62"/>
    </location>
</feature>
<feature type="region of interest" description="Disordered" evidence="1">
    <location>
        <begin position="89"/>
        <end position="152"/>
    </location>
</feature>
<accession>A0AA39LQL1</accession>
<evidence type="ECO:0000256" key="1">
    <source>
        <dbReference type="SAM" id="MobiDB-lite"/>
    </source>
</evidence>
<dbReference type="EMBL" id="JAUCMV010000004">
    <property type="protein sequence ID" value="KAK0406052.1"/>
    <property type="molecule type" value="Genomic_DNA"/>
</dbReference>
<reference evidence="3" key="1">
    <citation type="submission" date="2023-06" db="EMBL/GenBank/DDBJ databases">
        <title>Genomic analysis of the entomopathogenic nematode Steinernema hermaphroditum.</title>
        <authorList>
            <person name="Schwarz E.M."/>
            <person name="Heppert J.K."/>
            <person name="Baniya A."/>
            <person name="Schwartz H.T."/>
            <person name="Tan C.-H."/>
            <person name="Antoshechkin I."/>
            <person name="Sternberg P.W."/>
            <person name="Goodrich-Blair H."/>
            <person name="Dillman A.R."/>
        </authorList>
    </citation>
    <scope>NUCLEOTIDE SEQUENCE</scope>
    <source>
        <strain evidence="3">PS9179</strain>
        <tissue evidence="3">Whole animal</tissue>
    </source>
</reference>
<keyword evidence="2" id="KW-0472">Membrane</keyword>
<keyword evidence="2" id="KW-0812">Transmembrane</keyword>
<protein>
    <submittedName>
        <fullName evidence="3">Uncharacterized protein</fullName>
    </submittedName>
</protein>
<dbReference type="AlphaFoldDB" id="A0AA39LQL1"/>
<name>A0AA39LQL1_9BILA</name>
<keyword evidence="2" id="KW-1133">Transmembrane helix</keyword>
<comment type="caution">
    <text evidence="3">The sequence shown here is derived from an EMBL/GenBank/DDBJ whole genome shotgun (WGS) entry which is preliminary data.</text>
</comment>
<evidence type="ECO:0000313" key="4">
    <source>
        <dbReference type="Proteomes" id="UP001175271"/>
    </source>
</evidence>
<evidence type="ECO:0000256" key="2">
    <source>
        <dbReference type="SAM" id="Phobius"/>
    </source>
</evidence>
<feature type="compositionally biased region" description="Basic and acidic residues" evidence="1">
    <location>
        <begin position="120"/>
        <end position="135"/>
    </location>
</feature>
<proteinExistence type="predicted"/>
<dbReference type="Proteomes" id="UP001175271">
    <property type="component" value="Unassembled WGS sequence"/>
</dbReference>
<evidence type="ECO:0000313" key="3">
    <source>
        <dbReference type="EMBL" id="KAK0406052.1"/>
    </source>
</evidence>
<feature type="compositionally biased region" description="Basic and acidic residues" evidence="1">
    <location>
        <begin position="99"/>
        <end position="108"/>
    </location>
</feature>
<organism evidence="3 4">
    <name type="scientific">Steinernema hermaphroditum</name>
    <dbReference type="NCBI Taxonomy" id="289476"/>
    <lineage>
        <taxon>Eukaryota</taxon>
        <taxon>Metazoa</taxon>
        <taxon>Ecdysozoa</taxon>
        <taxon>Nematoda</taxon>
        <taxon>Chromadorea</taxon>
        <taxon>Rhabditida</taxon>
        <taxon>Tylenchina</taxon>
        <taxon>Panagrolaimomorpha</taxon>
        <taxon>Strongyloidoidea</taxon>
        <taxon>Steinernematidae</taxon>
        <taxon>Steinernema</taxon>
    </lineage>
</organism>
<sequence>MVCRQTLSANAAVRSVSSLQESRCESVGRLPISEQSRMSTVLAMLSLFGVVALTSVVTFCLAKTKPPEENQRVEPTIEVDVRGAYSVGDLSVPTIGTTTEEKHQKDYSGEPMKNQQKSPKSVELRRGSKGEKAETSPDQPKTSVYLVKTREK</sequence>